<gene>
    <name evidence="1" type="ORF">PGTUg99_005336</name>
</gene>
<evidence type="ECO:0000313" key="2">
    <source>
        <dbReference type="Proteomes" id="UP000325313"/>
    </source>
</evidence>
<name>A0A5B0P4G4_PUCGR</name>
<organism evidence="1 2">
    <name type="scientific">Puccinia graminis f. sp. tritici</name>
    <dbReference type="NCBI Taxonomy" id="56615"/>
    <lineage>
        <taxon>Eukaryota</taxon>
        <taxon>Fungi</taxon>
        <taxon>Dikarya</taxon>
        <taxon>Basidiomycota</taxon>
        <taxon>Pucciniomycotina</taxon>
        <taxon>Pucciniomycetes</taxon>
        <taxon>Pucciniales</taxon>
        <taxon>Pucciniaceae</taxon>
        <taxon>Puccinia</taxon>
    </lineage>
</organism>
<protein>
    <submittedName>
        <fullName evidence="1">Uncharacterized protein</fullName>
    </submittedName>
</protein>
<accession>A0A5B0P4G4</accession>
<reference evidence="1 2" key="1">
    <citation type="submission" date="2019-05" db="EMBL/GenBank/DDBJ databases">
        <title>Emergence of the Ug99 lineage of the wheat stem rust pathogen through somatic hybridization.</title>
        <authorList>
            <person name="Li F."/>
            <person name="Upadhyaya N.M."/>
            <person name="Sperschneider J."/>
            <person name="Matny O."/>
            <person name="Nguyen-Phuc H."/>
            <person name="Mago R."/>
            <person name="Raley C."/>
            <person name="Miller M.E."/>
            <person name="Silverstein K.A.T."/>
            <person name="Henningsen E."/>
            <person name="Hirsch C.D."/>
            <person name="Visser B."/>
            <person name="Pretorius Z.A."/>
            <person name="Steffenson B.J."/>
            <person name="Schwessinger B."/>
            <person name="Dodds P.N."/>
            <person name="Figueroa M."/>
        </authorList>
    </citation>
    <scope>NUCLEOTIDE SEQUENCE [LARGE SCALE GENOMIC DNA]</scope>
    <source>
        <strain evidence="1 2">Ug99</strain>
    </source>
</reference>
<dbReference type="AlphaFoldDB" id="A0A5B0P4G4"/>
<dbReference type="Proteomes" id="UP000325313">
    <property type="component" value="Unassembled WGS sequence"/>
</dbReference>
<dbReference type="EMBL" id="VDEP01000371">
    <property type="protein sequence ID" value="KAA1095594.1"/>
    <property type="molecule type" value="Genomic_DNA"/>
</dbReference>
<proteinExistence type="predicted"/>
<evidence type="ECO:0000313" key="1">
    <source>
        <dbReference type="EMBL" id="KAA1095594.1"/>
    </source>
</evidence>
<sequence length="53" mass="5685">MAAAIVLGLGILLKTDRLGLIGAAKRVMLFVVSSSIELLFDEVGPTRLQFVKL</sequence>
<comment type="caution">
    <text evidence="1">The sequence shown here is derived from an EMBL/GenBank/DDBJ whole genome shotgun (WGS) entry which is preliminary data.</text>
</comment>